<gene>
    <name evidence="4" type="ORF">IIF7_04841</name>
</gene>
<dbReference type="InterPro" id="IPR006860">
    <property type="entry name" value="FecR"/>
</dbReference>
<feature type="domain" description="Protein FecR C-terminal" evidence="3">
    <location>
        <begin position="251"/>
        <end position="318"/>
    </location>
</feature>
<dbReference type="EMBL" id="ARYN01000003">
    <property type="protein sequence ID" value="ORL46818.1"/>
    <property type="molecule type" value="Genomic_DNA"/>
</dbReference>
<dbReference type="GO" id="GO:0016989">
    <property type="term" value="F:sigma factor antagonist activity"/>
    <property type="evidence" value="ECO:0007669"/>
    <property type="project" value="TreeGrafter"/>
</dbReference>
<dbReference type="STRING" id="1185767.IIF7_04841"/>
<dbReference type="Gene3D" id="2.60.120.1440">
    <property type="match status" value="1"/>
</dbReference>
<dbReference type="PANTHER" id="PTHR30273">
    <property type="entry name" value="PERIPLASMIC SIGNAL SENSOR AND SIGMA FACTOR ACTIVATOR FECR-RELATED"/>
    <property type="match status" value="1"/>
</dbReference>
<name>A0A1Y1T700_9FLAO</name>
<dbReference type="PANTHER" id="PTHR30273:SF2">
    <property type="entry name" value="PROTEIN FECR"/>
    <property type="match status" value="1"/>
</dbReference>
<accession>A0A1Y1T700</accession>
<dbReference type="RefSeq" id="WP_084840543.1">
    <property type="nucleotide sequence ID" value="NZ_ARYN01000003.1"/>
</dbReference>
<sequence>MLRTIANNEVDNVKSPKRRFKIWRIAAVFIMLIGVGVLLQKIVSEKSTIPGLEEQITLQLPDGSIQVINEGNHNSITSTTGNVIGSIKNKSLVYDLSIGDGPVEYHTLKVPYGKKFQIKLNDGSLVFMNAGSSLTYPSRFLPNQTRKVKIKGEAFFEVSKDSLRPFIVNADRLNISVLGTRFNVQSYEEDVVTEVVLTEGAVALYSGNENAAQNSTLLSPGEMGVLEKESNVISKTSVIPGIYTSWMSGQLVFREMPFKNILKKLERHYNLVIINENEELANEKFNASFDSISINKVFESLREYHGIEFKRVNDTIIIQ</sequence>
<evidence type="ECO:0000313" key="4">
    <source>
        <dbReference type="EMBL" id="ORL46818.1"/>
    </source>
</evidence>
<organism evidence="4 5">
    <name type="scientific">Zunongwangia atlantica 22II14-10F7</name>
    <dbReference type="NCBI Taxonomy" id="1185767"/>
    <lineage>
        <taxon>Bacteria</taxon>
        <taxon>Pseudomonadati</taxon>
        <taxon>Bacteroidota</taxon>
        <taxon>Flavobacteriia</taxon>
        <taxon>Flavobacteriales</taxon>
        <taxon>Flavobacteriaceae</taxon>
        <taxon>Zunongwangia</taxon>
    </lineage>
</organism>
<keyword evidence="5" id="KW-1185">Reference proteome</keyword>
<dbReference type="Pfam" id="PF16344">
    <property type="entry name" value="FecR_C"/>
    <property type="match status" value="1"/>
</dbReference>
<keyword evidence="1" id="KW-0812">Transmembrane</keyword>
<reference evidence="4 5" key="1">
    <citation type="submission" date="2013-04" db="EMBL/GenBank/DDBJ databases">
        <title>Zunongwangia sp. 22II14-10F7 Genome Sequencing.</title>
        <authorList>
            <person name="Lai Q."/>
            <person name="Shao Z."/>
        </authorList>
    </citation>
    <scope>NUCLEOTIDE SEQUENCE [LARGE SCALE GENOMIC DNA]</scope>
    <source>
        <strain evidence="4 5">22II14-10F7</strain>
    </source>
</reference>
<keyword evidence="1" id="KW-0472">Membrane</keyword>
<evidence type="ECO:0000259" key="3">
    <source>
        <dbReference type="Pfam" id="PF16344"/>
    </source>
</evidence>
<protein>
    <submittedName>
        <fullName evidence="4">Anti-sigma factor</fullName>
    </submittedName>
</protein>
<dbReference type="Pfam" id="PF04773">
    <property type="entry name" value="FecR"/>
    <property type="match status" value="1"/>
</dbReference>
<dbReference type="InterPro" id="IPR032508">
    <property type="entry name" value="FecR_C"/>
</dbReference>
<dbReference type="InterPro" id="IPR012373">
    <property type="entry name" value="Ferrdict_sens_TM"/>
</dbReference>
<feature type="domain" description="FecR protein" evidence="2">
    <location>
        <begin position="108"/>
        <end position="202"/>
    </location>
</feature>
<dbReference type="AlphaFoldDB" id="A0A1Y1T700"/>
<evidence type="ECO:0000256" key="1">
    <source>
        <dbReference type="SAM" id="Phobius"/>
    </source>
</evidence>
<comment type="caution">
    <text evidence="4">The sequence shown here is derived from an EMBL/GenBank/DDBJ whole genome shotgun (WGS) entry which is preliminary data.</text>
</comment>
<proteinExistence type="predicted"/>
<dbReference type="Gene3D" id="3.55.50.30">
    <property type="match status" value="1"/>
</dbReference>
<feature type="transmembrane region" description="Helical" evidence="1">
    <location>
        <begin position="21"/>
        <end position="39"/>
    </location>
</feature>
<evidence type="ECO:0000313" key="5">
    <source>
        <dbReference type="Proteomes" id="UP000192746"/>
    </source>
</evidence>
<keyword evidence="1" id="KW-1133">Transmembrane helix</keyword>
<dbReference type="PIRSF" id="PIRSF018266">
    <property type="entry name" value="FecR"/>
    <property type="match status" value="1"/>
</dbReference>
<evidence type="ECO:0000259" key="2">
    <source>
        <dbReference type="Pfam" id="PF04773"/>
    </source>
</evidence>
<dbReference type="Proteomes" id="UP000192746">
    <property type="component" value="Unassembled WGS sequence"/>
</dbReference>